<dbReference type="InterPro" id="IPR027417">
    <property type="entry name" value="P-loop_NTPase"/>
</dbReference>
<dbReference type="GeneID" id="68100422"/>
<evidence type="ECO:0000256" key="2">
    <source>
        <dbReference type="ARBA" id="ARBA00023134"/>
    </source>
</evidence>
<organism evidence="5 6">
    <name type="scientific">Naegleria lovaniensis</name>
    <name type="common">Amoeba</name>
    <dbReference type="NCBI Taxonomy" id="51637"/>
    <lineage>
        <taxon>Eukaryota</taxon>
        <taxon>Discoba</taxon>
        <taxon>Heterolobosea</taxon>
        <taxon>Tetramitia</taxon>
        <taxon>Eutetramitia</taxon>
        <taxon>Vahlkampfiidae</taxon>
        <taxon>Naegleria</taxon>
    </lineage>
</organism>
<feature type="domain" description="GTP-eEF1A C-terminal" evidence="4">
    <location>
        <begin position="355"/>
        <end position="452"/>
    </location>
</feature>
<evidence type="ECO:0000259" key="3">
    <source>
        <dbReference type="Pfam" id="PF03144"/>
    </source>
</evidence>
<dbReference type="RefSeq" id="XP_044546082.1">
    <property type="nucleotide sequence ID" value="XM_044697991.1"/>
</dbReference>
<reference evidence="5 6" key="1">
    <citation type="journal article" date="2018" name="BMC Genomics">
        <title>The genome of Naegleria lovaniensis, the basis for a comparative approach to unravel pathogenicity factors of the human pathogenic amoeba N. fowleri.</title>
        <authorList>
            <person name="Liechti N."/>
            <person name="Schurch N."/>
            <person name="Bruggmann R."/>
            <person name="Wittwer M."/>
        </authorList>
    </citation>
    <scope>NUCLEOTIDE SEQUENCE [LARGE SCALE GENOMIC DNA]</scope>
    <source>
        <strain evidence="5 6">ATCC 30569</strain>
    </source>
</reference>
<dbReference type="EMBL" id="PYSW02000031">
    <property type="protein sequence ID" value="KAG2378820.1"/>
    <property type="molecule type" value="Genomic_DNA"/>
</dbReference>
<evidence type="ECO:0000259" key="4">
    <source>
        <dbReference type="Pfam" id="PF22594"/>
    </source>
</evidence>
<dbReference type="Pfam" id="PF22594">
    <property type="entry name" value="GTP-eEF1A_C"/>
    <property type="match status" value="1"/>
</dbReference>
<dbReference type="Proteomes" id="UP000816034">
    <property type="component" value="Unassembled WGS sequence"/>
</dbReference>
<comment type="caution">
    <text evidence="5">The sequence shown here is derived from an EMBL/GenBank/DDBJ whole genome shotgun (WGS) entry which is preliminary data.</text>
</comment>
<gene>
    <name evidence="5" type="ORF">C9374_007968</name>
</gene>
<dbReference type="SUPFAM" id="SSF50447">
    <property type="entry name" value="Translation proteins"/>
    <property type="match status" value="1"/>
</dbReference>
<feature type="domain" description="Translation elongation factor EFTu-like" evidence="3">
    <location>
        <begin position="276"/>
        <end position="345"/>
    </location>
</feature>
<dbReference type="InterPro" id="IPR009001">
    <property type="entry name" value="Transl_elong_EF1A/Init_IF2_C"/>
</dbReference>
<dbReference type="InterPro" id="IPR009000">
    <property type="entry name" value="Transl_B-barrel_sf"/>
</dbReference>
<dbReference type="Gene3D" id="3.40.50.300">
    <property type="entry name" value="P-loop containing nucleotide triphosphate hydrolases"/>
    <property type="match status" value="1"/>
</dbReference>
<keyword evidence="6" id="KW-1185">Reference proteome</keyword>
<dbReference type="Pfam" id="PF03144">
    <property type="entry name" value="GTP_EFTU_D2"/>
    <property type="match status" value="1"/>
</dbReference>
<evidence type="ECO:0000256" key="1">
    <source>
        <dbReference type="ARBA" id="ARBA00022741"/>
    </source>
</evidence>
<dbReference type="PANTHER" id="PTHR23115">
    <property type="entry name" value="TRANSLATION FACTOR"/>
    <property type="match status" value="1"/>
</dbReference>
<dbReference type="AlphaFoldDB" id="A0AA88KGQ4"/>
<name>A0AA88KGQ4_NAELO</name>
<keyword evidence="1" id="KW-0547">Nucleotide-binding</keyword>
<sequence length="468" mass="51935">MLSQQQHEQPPPSWARFHTPMMAVIGSKLMDDVTMGSMIGKLLKRLGGVDERTLEKYEKEYSGGGFRYCGYYQSSRTDTYFSGLGRDFPVQHDYLSGFIQVKQDPKGDNRIALLYSGHKRSPKTMLKLCLLSDIRLLLINASNIDLSTDSEVIGEYIRLSAACGMKNLIIAVNCEASNTSTNMTSQLDQLLTTLHSFLEKCRMKADNYFIIPFLLSSGDGLIEPIEPPHPKFTKKALVQVLVEVREKVVAEMNKVDVNHQPLRATVMQVHKIGGIGTVVECKVLSGSIRASDNVDLVLDSGEVVKKLANSIEHFHTSIPSAFPGDFCGINLKGVAVKNLQKGMIIGNSSNLVTYFEANIVVHNAPEKGFRVGWTPTLHVHAAHCTCQIEEIMCKLDGNMNPIGPMDELKRGTRARVKIRPFSMLQLEEYSKCPPLGKIVLVNSHEIIAFGAVVHCKRASYSLDHELLC</sequence>
<evidence type="ECO:0000313" key="5">
    <source>
        <dbReference type="EMBL" id="KAG2378820.1"/>
    </source>
</evidence>
<keyword evidence="2" id="KW-0342">GTP-binding</keyword>
<accession>A0AA88KGQ4</accession>
<dbReference type="InterPro" id="IPR054696">
    <property type="entry name" value="GTP-eEF1A_C"/>
</dbReference>
<dbReference type="SUPFAM" id="SSF50465">
    <property type="entry name" value="EF-Tu/eEF-1alpha/eIF2-gamma C-terminal domain"/>
    <property type="match status" value="1"/>
</dbReference>
<dbReference type="GO" id="GO:0005525">
    <property type="term" value="F:GTP binding"/>
    <property type="evidence" value="ECO:0007669"/>
    <property type="project" value="UniProtKB-KW"/>
</dbReference>
<dbReference type="InterPro" id="IPR050100">
    <property type="entry name" value="TRAFAC_GTPase_members"/>
</dbReference>
<proteinExistence type="predicted"/>
<protein>
    <submittedName>
        <fullName evidence="5">Uncharacterized protein</fullName>
    </submittedName>
</protein>
<dbReference type="InterPro" id="IPR004161">
    <property type="entry name" value="EFTu-like_2"/>
</dbReference>
<dbReference type="Gene3D" id="2.40.30.10">
    <property type="entry name" value="Translation factors"/>
    <property type="match status" value="2"/>
</dbReference>
<evidence type="ECO:0000313" key="6">
    <source>
        <dbReference type="Proteomes" id="UP000816034"/>
    </source>
</evidence>